<accession>A0A1H7HZH5</accession>
<sequence>MTQSDQVNVAFLDIDIAKCAIREQNLSNFYANFALIWPRRCRAELDLKADEGDFRREAAAHLCQHKHSVNSLYG</sequence>
<dbReference type="Proteomes" id="UP000199297">
    <property type="component" value="Unassembled WGS sequence"/>
</dbReference>
<keyword evidence="2" id="KW-1185">Reference proteome</keyword>
<organism evidence="1 2">
    <name type="scientific">Colwellia chukchiensis</name>
    <dbReference type="NCBI Taxonomy" id="641665"/>
    <lineage>
        <taxon>Bacteria</taxon>
        <taxon>Pseudomonadati</taxon>
        <taxon>Pseudomonadota</taxon>
        <taxon>Gammaproteobacteria</taxon>
        <taxon>Alteromonadales</taxon>
        <taxon>Colwelliaceae</taxon>
        <taxon>Colwellia</taxon>
    </lineage>
</organism>
<dbReference type="EMBL" id="FOBI01000001">
    <property type="protein sequence ID" value="SEK55639.1"/>
    <property type="molecule type" value="Genomic_DNA"/>
</dbReference>
<evidence type="ECO:0000313" key="1">
    <source>
        <dbReference type="EMBL" id="SEK55639.1"/>
    </source>
</evidence>
<dbReference type="RefSeq" id="WP_085282082.1">
    <property type="nucleotide sequence ID" value="NZ_FOBI01000001.1"/>
</dbReference>
<evidence type="ECO:0000313" key="2">
    <source>
        <dbReference type="Proteomes" id="UP000199297"/>
    </source>
</evidence>
<gene>
    <name evidence="1" type="ORF">SAMN05216262_101654</name>
</gene>
<reference evidence="2" key="1">
    <citation type="submission" date="2016-10" db="EMBL/GenBank/DDBJ databases">
        <authorList>
            <person name="Varghese N."/>
            <person name="Submissions S."/>
        </authorList>
    </citation>
    <scope>NUCLEOTIDE SEQUENCE [LARGE SCALE GENOMIC DNA]</scope>
    <source>
        <strain evidence="2">CGMCC 1.9127</strain>
    </source>
</reference>
<proteinExistence type="predicted"/>
<name>A0A1H7HZH5_9GAMM</name>
<protein>
    <submittedName>
        <fullName evidence="1">Uncharacterized protein</fullName>
    </submittedName>
</protein>
<dbReference type="AlphaFoldDB" id="A0A1H7HZH5"/>